<dbReference type="RefSeq" id="WP_044314075.1">
    <property type="nucleotide sequence ID" value="NZ_JXXD01000021.1"/>
</dbReference>
<keyword evidence="3" id="KW-1003">Cell membrane</keyword>
<feature type="binding site" evidence="7">
    <location>
        <position position="186"/>
    </location>
    <ligand>
        <name>Zn(2+)</name>
        <dbReference type="ChEBI" id="CHEBI:29105"/>
    </ligand>
</feature>
<feature type="binding site" evidence="7">
    <location>
        <position position="182"/>
    </location>
    <ligand>
        <name>Zn(2+)</name>
        <dbReference type="ChEBI" id="CHEBI:29105"/>
    </ligand>
</feature>
<dbReference type="PATRIC" id="fig|316.110.peg.1974"/>
<organism evidence="9 10">
    <name type="scientific">Stutzerimonas stutzeri</name>
    <name type="common">Pseudomonas stutzeri</name>
    <dbReference type="NCBI Taxonomy" id="316"/>
    <lineage>
        <taxon>Bacteria</taxon>
        <taxon>Pseudomonadati</taxon>
        <taxon>Pseudomonadota</taxon>
        <taxon>Gammaproteobacteria</taxon>
        <taxon>Pseudomonadales</taxon>
        <taxon>Pseudomonadaceae</taxon>
        <taxon>Stutzerimonas</taxon>
    </lineage>
</organism>
<keyword evidence="7" id="KW-0862">Zinc</keyword>
<dbReference type="AlphaFoldDB" id="A0A0D7EBT6"/>
<feature type="transmembrane region" description="Helical" evidence="8">
    <location>
        <begin position="183"/>
        <end position="204"/>
    </location>
</feature>
<evidence type="ECO:0000313" key="9">
    <source>
        <dbReference type="EMBL" id="KIZ38096.1"/>
    </source>
</evidence>
<keyword evidence="5 8" id="KW-1133">Transmembrane helix</keyword>
<sequence>MYHGERFNAWTHLVGAALACLGAIWLLVLAALDGSPLKIVSVAIYGLSLILLYSISTLYHSLRGRAKVVMRKLDHLSIYLLIAGSYTPFCLVTLAGPWGWTLFGIVWGLAVIGMLQEIKPRSEARVLSLVIYAVMGWIVLVAVKPLLAALGGAGFAWLLAGGICYTVGIVFFVFDDRFRHWHGIWHIFVMVGSLLHFIAILFYVI</sequence>
<evidence type="ECO:0000256" key="5">
    <source>
        <dbReference type="ARBA" id="ARBA00022989"/>
    </source>
</evidence>
<name>A0A0D7EBT6_STUST</name>
<dbReference type="NCBIfam" id="TIGR01065">
    <property type="entry name" value="hlyIII"/>
    <property type="match status" value="1"/>
</dbReference>
<dbReference type="Pfam" id="PF03006">
    <property type="entry name" value="HlyIII"/>
    <property type="match status" value="1"/>
</dbReference>
<evidence type="ECO:0000256" key="3">
    <source>
        <dbReference type="ARBA" id="ARBA00022475"/>
    </source>
</evidence>
<accession>A0A0D7EBT6</accession>
<dbReference type="Proteomes" id="UP000032439">
    <property type="component" value="Unassembled WGS sequence"/>
</dbReference>
<dbReference type="GO" id="GO:0140911">
    <property type="term" value="F:pore-forming activity"/>
    <property type="evidence" value="ECO:0007669"/>
    <property type="project" value="InterPro"/>
</dbReference>
<feature type="binding site" evidence="7">
    <location>
        <position position="60"/>
    </location>
    <ligand>
        <name>Zn(2+)</name>
        <dbReference type="ChEBI" id="CHEBI:29105"/>
    </ligand>
</feature>
<dbReference type="PROSITE" id="PS51257">
    <property type="entry name" value="PROKAR_LIPOPROTEIN"/>
    <property type="match status" value="1"/>
</dbReference>
<dbReference type="PANTHER" id="PTHR20855:SF3">
    <property type="entry name" value="LD03007P"/>
    <property type="match status" value="1"/>
</dbReference>
<protein>
    <submittedName>
        <fullName evidence="9">Hemolysin III</fullName>
    </submittedName>
</protein>
<dbReference type="GO" id="GO:0005886">
    <property type="term" value="C:plasma membrane"/>
    <property type="evidence" value="ECO:0007669"/>
    <property type="project" value="UniProtKB-SubCell"/>
</dbReference>
<evidence type="ECO:0000256" key="1">
    <source>
        <dbReference type="ARBA" id="ARBA00004651"/>
    </source>
</evidence>
<gene>
    <name evidence="9" type="ORF">LO50_02990</name>
</gene>
<dbReference type="InterPro" id="IPR005744">
    <property type="entry name" value="Hy-lIII"/>
</dbReference>
<feature type="transmembrane region" description="Helical" evidence="8">
    <location>
        <begin position="100"/>
        <end position="118"/>
    </location>
</feature>
<dbReference type="InterPro" id="IPR004254">
    <property type="entry name" value="AdipoR/HlyIII-related"/>
</dbReference>
<feature type="transmembrane region" description="Helical" evidence="8">
    <location>
        <begin position="130"/>
        <end position="149"/>
    </location>
</feature>
<reference evidence="9 10" key="1">
    <citation type="submission" date="2014-11" db="EMBL/GenBank/DDBJ databases">
        <title>Genomics and ecophysiology of heterotrophic nitrogen fixing bacteria isolated from estuarine surface water.</title>
        <authorList>
            <person name="Bentzon-Tilia M."/>
            <person name="Severin I."/>
            <person name="Hansen L.H."/>
            <person name="Riemann L."/>
        </authorList>
    </citation>
    <scope>NUCLEOTIDE SEQUENCE [LARGE SCALE GENOMIC DNA]</scope>
    <source>
        <strain evidence="9 10">BAL361</strain>
    </source>
</reference>
<dbReference type="PANTHER" id="PTHR20855">
    <property type="entry name" value="ADIPOR/PROGESTIN RECEPTOR-RELATED"/>
    <property type="match status" value="1"/>
</dbReference>
<evidence type="ECO:0000256" key="4">
    <source>
        <dbReference type="ARBA" id="ARBA00022692"/>
    </source>
</evidence>
<evidence type="ECO:0000313" key="10">
    <source>
        <dbReference type="Proteomes" id="UP000032439"/>
    </source>
</evidence>
<feature type="transmembrane region" description="Helical" evidence="8">
    <location>
        <begin position="155"/>
        <end position="174"/>
    </location>
</feature>
<comment type="caution">
    <text evidence="9">The sequence shown here is derived from an EMBL/GenBank/DDBJ whole genome shotgun (WGS) entry which is preliminary data.</text>
</comment>
<keyword evidence="7" id="KW-0479">Metal-binding</keyword>
<dbReference type="EMBL" id="JXXD01000021">
    <property type="protein sequence ID" value="KIZ38096.1"/>
    <property type="molecule type" value="Genomic_DNA"/>
</dbReference>
<comment type="subcellular location">
    <subcellularLocation>
        <location evidence="1">Cell membrane</location>
        <topology evidence="1">Multi-pass membrane protein</topology>
    </subcellularLocation>
</comment>
<evidence type="ECO:0000256" key="8">
    <source>
        <dbReference type="SAM" id="Phobius"/>
    </source>
</evidence>
<keyword evidence="6 8" id="KW-0472">Membrane</keyword>
<keyword evidence="4 8" id="KW-0812">Transmembrane</keyword>
<evidence type="ECO:0000256" key="2">
    <source>
        <dbReference type="ARBA" id="ARBA00008488"/>
    </source>
</evidence>
<proteinExistence type="inferred from homology"/>
<evidence type="ECO:0000256" key="7">
    <source>
        <dbReference type="PIRSR" id="PIRSR604254-1"/>
    </source>
</evidence>
<evidence type="ECO:0000256" key="6">
    <source>
        <dbReference type="ARBA" id="ARBA00023136"/>
    </source>
</evidence>
<feature type="transmembrane region" description="Helical" evidence="8">
    <location>
        <begin position="12"/>
        <end position="31"/>
    </location>
</feature>
<comment type="similarity">
    <text evidence="2">Belongs to the UPF0073 (Hly-III) family.</text>
</comment>
<feature type="transmembrane region" description="Helical" evidence="8">
    <location>
        <begin position="37"/>
        <end position="55"/>
    </location>
</feature>
<dbReference type="GO" id="GO:0046872">
    <property type="term" value="F:metal ion binding"/>
    <property type="evidence" value="ECO:0007669"/>
    <property type="project" value="UniProtKB-KW"/>
</dbReference>